<dbReference type="InterPro" id="IPR000719">
    <property type="entry name" value="Prot_kinase_dom"/>
</dbReference>
<evidence type="ECO:0000256" key="1">
    <source>
        <dbReference type="ARBA" id="ARBA00022679"/>
    </source>
</evidence>
<dbReference type="PROSITE" id="PS50011">
    <property type="entry name" value="PROTEIN_KINASE_DOM"/>
    <property type="match status" value="1"/>
</dbReference>
<dbReference type="Pfam" id="PF13672">
    <property type="entry name" value="PP2C_2"/>
    <property type="match status" value="1"/>
</dbReference>
<evidence type="ECO:0000259" key="7">
    <source>
        <dbReference type="PROSITE" id="PS51746"/>
    </source>
</evidence>
<evidence type="ECO:0000256" key="2">
    <source>
        <dbReference type="ARBA" id="ARBA00022741"/>
    </source>
</evidence>
<feature type="transmembrane region" description="Helical" evidence="5">
    <location>
        <begin position="544"/>
        <end position="564"/>
    </location>
</feature>
<dbReference type="CDD" id="cd00143">
    <property type="entry name" value="PP2Cc"/>
    <property type="match status" value="1"/>
</dbReference>
<evidence type="ECO:0000256" key="4">
    <source>
        <dbReference type="ARBA" id="ARBA00022840"/>
    </source>
</evidence>
<protein>
    <submittedName>
        <fullName evidence="8">Bifunctional protein-serine/threonine kinase/phosphatase</fullName>
    </submittedName>
</protein>
<keyword evidence="5" id="KW-1133">Transmembrane helix</keyword>
<dbReference type="GO" id="GO:0005524">
    <property type="term" value="F:ATP binding"/>
    <property type="evidence" value="ECO:0007669"/>
    <property type="project" value="UniProtKB-KW"/>
</dbReference>
<keyword evidence="5" id="KW-0812">Transmembrane</keyword>
<dbReference type="Gene3D" id="1.10.510.10">
    <property type="entry name" value="Transferase(Phosphotransferase) domain 1"/>
    <property type="match status" value="1"/>
</dbReference>
<accession>A0A940S1Q8</accession>
<evidence type="ECO:0000256" key="3">
    <source>
        <dbReference type="ARBA" id="ARBA00022777"/>
    </source>
</evidence>
<sequence>MDTLAVSVGQYSSAGCKPENQDFHGVTIPDDGRLALKGVVLAVADGISSSRVSRDAAEISVRAMMTEYYDTPEVWTVRTAAETVLKATNAWLHGQNASVGDVNLGRVCTLSALVLKGRQGHVLHVGDSRVSQLTGASLEPLTEDHRVVLSAQETYLGRAMGAEAGVAIDYRQIRLAVGDVFVLTTDGVHEHVTGRVVAEALRLPGLDAAAEAVAHAALENGSDDNLTVQIVRVEGLPPEGEALETEMARLPVPPLPKAGAVLDGFSILRPLHSTARSHVFLAEGPTGKVALKVPSLEMAQDAAYLRRFALEEWIARRVRSSHVVGAVPAIGRTALYVVTQWVEGVTLRQWMVDHPQPSLDAVRGIVAQIASGLRALHRREMIHQDLRPENVMIDADGTVTIIDLGSCYVAGVEEAAPGTLPHMPGTYQYTAPEYLSGDAGSVRSDQFALGVVAYEMLTGRLPYGAEAGRIASRRDAMRLTYRPARAADNAVPDWMDAALKRALSPDPILRYPALSEFVAELSRPGTAYRADRHVPLAERNPLRFWKGVAGLLAALCMVLISLLIQP</sequence>
<dbReference type="InterPro" id="IPR011009">
    <property type="entry name" value="Kinase-like_dom_sf"/>
</dbReference>
<dbReference type="Gene3D" id="3.30.200.20">
    <property type="entry name" value="Phosphorylase Kinase, domain 1"/>
    <property type="match status" value="1"/>
</dbReference>
<dbReference type="SUPFAM" id="SSF81606">
    <property type="entry name" value="PP2C-like"/>
    <property type="match status" value="1"/>
</dbReference>
<dbReference type="InterPro" id="IPR001932">
    <property type="entry name" value="PPM-type_phosphatase-like_dom"/>
</dbReference>
<dbReference type="Pfam" id="PF00069">
    <property type="entry name" value="Pkinase"/>
    <property type="match status" value="1"/>
</dbReference>
<dbReference type="Proteomes" id="UP000675940">
    <property type="component" value="Unassembled WGS sequence"/>
</dbReference>
<dbReference type="GO" id="GO:0004674">
    <property type="term" value="F:protein serine/threonine kinase activity"/>
    <property type="evidence" value="ECO:0007669"/>
    <property type="project" value="TreeGrafter"/>
</dbReference>
<gene>
    <name evidence="8" type="ORF">J5474_01685</name>
</gene>
<feature type="domain" description="Protein kinase" evidence="6">
    <location>
        <begin position="265"/>
        <end position="536"/>
    </location>
</feature>
<dbReference type="PANTHER" id="PTHR43289:SF6">
    <property type="entry name" value="SERINE_THREONINE-PROTEIN KINASE NEKL-3"/>
    <property type="match status" value="1"/>
</dbReference>
<dbReference type="PROSITE" id="PS00109">
    <property type="entry name" value="PROTEIN_KINASE_TYR"/>
    <property type="match status" value="1"/>
</dbReference>
<proteinExistence type="predicted"/>
<comment type="caution">
    <text evidence="8">The sequence shown here is derived from an EMBL/GenBank/DDBJ whole genome shotgun (WGS) entry which is preliminary data.</text>
</comment>
<keyword evidence="9" id="KW-1185">Reference proteome</keyword>
<dbReference type="SMART" id="SM00332">
    <property type="entry name" value="PP2Cc"/>
    <property type="match status" value="1"/>
</dbReference>
<keyword evidence="1" id="KW-0808">Transferase</keyword>
<keyword evidence="5" id="KW-0472">Membrane</keyword>
<dbReference type="SMART" id="SM00331">
    <property type="entry name" value="PP2C_SIG"/>
    <property type="match status" value="1"/>
</dbReference>
<dbReference type="PANTHER" id="PTHR43289">
    <property type="entry name" value="MITOGEN-ACTIVATED PROTEIN KINASE KINASE KINASE 20-RELATED"/>
    <property type="match status" value="1"/>
</dbReference>
<dbReference type="InterPro" id="IPR036457">
    <property type="entry name" value="PPM-type-like_dom_sf"/>
</dbReference>
<dbReference type="SUPFAM" id="SSF56112">
    <property type="entry name" value="Protein kinase-like (PK-like)"/>
    <property type="match status" value="1"/>
</dbReference>
<dbReference type="InterPro" id="IPR008266">
    <property type="entry name" value="Tyr_kinase_AS"/>
</dbReference>
<keyword evidence="3 8" id="KW-0418">Kinase</keyword>
<dbReference type="CDD" id="cd14014">
    <property type="entry name" value="STKc_PknB_like"/>
    <property type="match status" value="1"/>
</dbReference>
<name>A0A940S1Q8_9RHOB</name>
<dbReference type="Gene3D" id="3.60.40.10">
    <property type="entry name" value="PPM-type phosphatase domain"/>
    <property type="match status" value="1"/>
</dbReference>
<dbReference type="EMBL" id="JAGISH010000001">
    <property type="protein sequence ID" value="MBP0481204.1"/>
    <property type="molecule type" value="Genomic_DNA"/>
</dbReference>
<evidence type="ECO:0000313" key="9">
    <source>
        <dbReference type="Proteomes" id="UP000675940"/>
    </source>
</evidence>
<keyword evidence="4" id="KW-0067">ATP-binding</keyword>
<reference evidence="8" key="1">
    <citation type="submission" date="2021-03" db="EMBL/GenBank/DDBJ databases">
        <title>Sagittula salina sp. nov. strain M10.9X isolated from the marine waste.</title>
        <authorList>
            <person name="Satari L."/>
            <person name="Molina-Menor E."/>
            <person name="Vidal-Verdu A."/>
            <person name="Pascual J."/>
            <person name="Pereto J."/>
            <person name="Porcar M."/>
        </authorList>
    </citation>
    <scope>NUCLEOTIDE SEQUENCE</scope>
    <source>
        <strain evidence="8">M10.9X</strain>
    </source>
</reference>
<keyword evidence="2" id="KW-0547">Nucleotide-binding</keyword>
<dbReference type="PROSITE" id="PS51746">
    <property type="entry name" value="PPM_2"/>
    <property type="match status" value="1"/>
</dbReference>
<evidence type="ECO:0000313" key="8">
    <source>
        <dbReference type="EMBL" id="MBP0481204.1"/>
    </source>
</evidence>
<evidence type="ECO:0000259" key="6">
    <source>
        <dbReference type="PROSITE" id="PS50011"/>
    </source>
</evidence>
<evidence type="ECO:0000256" key="5">
    <source>
        <dbReference type="SAM" id="Phobius"/>
    </source>
</evidence>
<feature type="domain" description="PPM-type phosphatase" evidence="7">
    <location>
        <begin position="7"/>
        <end position="233"/>
    </location>
</feature>
<organism evidence="8 9">
    <name type="scientific">Sagittula salina</name>
    <dbReference type="NCBI Taxonomy" id="2820268"/>
    <lineage>
        <taxon>Bacteria</taxon>
        <taxon>Pseudomonadati</taxon>
        <taxon>Pseudomonadota</taxon>
        <taxon>Alphaproteobacteria</taxon>
        <taxon>Rhodobacterales</taxon>
        <taxon>Roseobacteraceae</taxon>
        <taxon>Sagittula</taxon>
    </lineage>
</organism>
<dbReference type="AlphaFoldDB" id="A0A940S1Q8"/>